<dbReference type="PROSITE" id="PS50931">
    <property type="entry name" value="HTH_LYSR"/>
    <property type="match status" value="1"/>
</dbReference>
<dbReference type="Pfam" id="PF03466">
    <property type="entry name" value="LysR_substrate"/>
    <property type="match status" value="1"/>
</dbReference>
<dbReference type="PRINTS" id="PR00039">
    <property type="entry name" value="HTHLYSR"/>
</dbReference>
<evidence type="ECO:0000256" key="4">
    <source>
        <dbReference type="ARBA" id="ARBA00023163"/>
    </source>
</evidence>
<evidence type="ECO:0000313" key="7">
    <source>
        <dbReference type="Proteomes" id="UP000651852"/>
    </source>
</evidence>
<dbReference type="Pfam" id="PF00126">
    <property type="entry name" value="HTH_1"/>
    <property type="match status" value="1"/>
</dbReference>
<dbReference type="Gene3D" id="1.10.10.10">
    <property type="entry name" value="Winged helix-like DNA-binding domain superfamily/Winged helix DNA-binding domain"/>
    <property type="match status" value="1"/>
</dbReference>
<keyword evidence="7" id="KW-1185">Reference proteome</keyword>
<dbReference type="Proteomes" id="UP000651852">
    <property type="component" value="Unassembled WGS sequence"/>
</dbReference>
<name>A0ABR7B200_9PSED</name>
<reference evidence="6 7" key="1">
    <citation type="submission" date="2020-08" db="EMBL/GenBank/DDBJ databases">
        <title>Putative novel bacterial strains isolated from necrotic wheat leaf tissues caused by Xanthomonas translucens.</title>
        <authorList>
            <person name="Tambong J.T."/>
        </authorList>
    </citation>
    <scope>NUCLEOTIDE SEQUENCE [LARGE SCALE GENOMIC DNA]</scope>
    <source>
        <strain evidence="6 7">DOAB 1069</strain>
    </source>
</reference>
<comment type="similarity">
    <text evidence="1">Belongs to the LysR transcriptional regulatory family.</text>
</comment>
<sequence length="296" mass="31893">MFLIHCITSAYAMRALDLVLLRSFVVVAEQRSMTAAAQLLHVTQGAVSQQIRRLEEVLGAALLIRDRRGIRLAPTGERLFIKAQQMLALNQQIWADVNSGAIQGQVRLGVPYDLAGAWIAPALKSFIEALPQVELSLKCGASTDLKTEVDNGSLDLAIIEETVADASGECLSIERLVWVGASGGTAFLKTPLAVSLVADTCAFREPVIAALQQQERQWKMVFESGSLETTVAMVNSDLAVSVWLKSAVPPGLEILPMEARLPELPGFVISLLRPKGTASAAVEELVRCVHGRVRSG</sequence>
<comment type="caution">
    <text evidence="6">The sequence shown here is derived from an EMBL/GenBank/DDBJ whole genome shotgun (WGS) entry which is preliminary data.</text>
</comment>
<dbReference type="PANTHER" id="PTHR30579:SF7">
    <property type="entry name" value="HTH-TYPE TRANSCRIPTIONAL REGULATOR LRHA-RELATED"/>
    <property type="match status" value="1"/>
</dbReference>
<gene>
    <name evidence="6" type="ORF">H8S59_15730</name>
</gene>
<evidence type="ECO:0000256" key="2">
    <source>
        <dbReference type="ARBA" id="ARBA00023015"/>
    </source>
</evidence>
<dbReference type="InterPro" id="IPR005119">
    <property type="entry name" value="LysR_subst-bd"/>
</dbReference>
<dbReference type="PANTHER" id="PTHR30579">
    <property type="entry name" value="TRANSCRIPTIONAL REGULATOR"/>
    <property type="match status" value="1"/>
</dbReference>
<dbReference type="InterPro" id="IPR000847">
    <property type="entry name" value="LysR_HTH_N"/>
</dbReference>
<evidence type="ECO:0000313" key="6">
    <source>
        <dbReference type="EMBL" id="MBC3951216.1"/>
    </source>
</evidence>
<protein>
    <submittedName>
        <fullName evidence="6">LysR family transcriptional regulator</fullName>
    </submittedName>
</protein>
<feature type="domain" description="HTH lysR-type" evidence="5">
    <location>
        <begin position="16"/>
        <end position="73"/>
    </location>
</feature>
<evidence type="ECO:0000259" key="5">
    <source>
        <dbReference type="PROSITE" id="PS50931"/>
    </source>
</evidence>
<proteinExistence type="inferred from homology"/>
<dbReference type="InterPro" id="IPR050176">
    <property type="entry name" value="LTTR"/>
</dbReference>
<accession>A0ABR7B200</accession>
<dbReference type="SUPFAM" id="SSF46785">
    <property type="entry name" value="Winged helix' DNA-binding domain"/>
    <property type="match status" value="1"/>
</dbReference>
<dbReference type="InterPro" id="IPR036388">
    <property type="entry name" value="WH-like_DNA-bd_sf"/>
</dbReference>
<keyword evidence="3" id="KW-0238">DNA-binding</keyword>
<dbReference type="SUPFAM" id="SSF53850">
    <property type="entry name" value="Periplasmic binding protein-like II"/>
    <property type="match status" value="1"/>
</dbReference>
<evidence type="ECO:0000256" key="3">
    <source>
        <dbReference type="ARBA" id="ARBA00023125"/>
    </source>
</evidence>
<keyword evidence="2" id="KW-0805">Transcription regulation</keyword>
<evidence type="ECO:0000256" key="1">
    <source>
        <dbReference type="ARBA" id="ARBA00009437"/>
    </source>
</evidence>
<dbReference type="InterPro" id="IPR036390">
    <property type="entry name" value="WH_DNA-bd_sf"/>
</dbReference>
<organism evidence="6 7">
    <name type="scientific">Pseudomonas folii</name>
    <dbReference type="NCBI Taxonomy" id="2762593"/>
    <lineage>
        <taxon>Bacteria</taxon>
        <taxon>Pseudomonadati</taxon>
        <taxon>Pseudomonadota</taxon>
        <taxon>Gammaproteobacteria</taxon>
        <taxon>Pseudomonadales</taxon>
        <taxon>Pseudomonadaceae</taxon>
        <taxon>Pseudomonas</taxon>
    </lineage>
</organism>
<keyword evidence="4" id="KW-0804">Transcription</keyword>
<dbReference type="Gene3D" id="3.40.190.10">
    <property type="entry name" value="Periplasmic binding protein-like II"/>
    <property type="match status" value="2"/>
</dbReference>
<dbReference type="EMBL" id="JACONW010000073">
    <property type="protein sequence ID" value="MBC3951216.1"/>
    <property type="molecule type" value="Genomic_DNA"/>
</dbReference>